<dbReference type="InterPro" id="IPR011701">
    <property type="entry name" value="MFS"/>
</dbReference>
<keyword evidence="2 5" id="KW-0812">Transmembrane</keyword>
<reference evidence="7 8" key="1">
    <citation type="submission" date="2024-07" db="EMBL/GenBank/DDBJ databases">
        <title>Section-level genome sequencing and comparative genomics of Aspergillus sections Usti and Cavernicolus.</title>
        <authorList>
            <consortium name="Lawrence Berkeley National Laboratory"/>
            <person name="Nybo J.L."/>
            <person name="Vesth T.C."/>
            <person name="Theobald S."/>
            <person name="Frisvad J.C."/>
            <person name="Larsen T.O."/>
            <person name="Kjaerboelling I."/>
            <person name="Rothschild-Mancinelli K."/>
            <person name="Lyhne E.K."/>
            <person name="Kogle M.E."/>
            <person name="Barry K."/>
            <person name="Clum A."/>
            <person name="Na H."/>
            <person name="Ledsgaard L."/>
            <person name="Lin J."/>
            <person name="Lipzen A."/>
            <person name="Kuo A."/>
            <person name="Riley R."/>
            <person name="Mondo S."/>
            <person name="LaButti K."/>
            <person name="Haridas S."/>
            <person name="Pangalinan J."/>
            <person name="Salamov A.A."/>
            <person name="Simmons B.A."/>
            <person name="Magnuson J.K."/>
            <person name="Chen J."/>
            <person name="Drula E."/>
            <person name="Henrissat B."/>
            <person name="Wiebenga A."/>
            <person name="Lubbers R.J."/>
            <person name="Gomes A.C."/>
            <person name="Makela M.R."/>
            <person name="Stajich J."/>
            <person name="Grigoriev I.V."/>
            <person name="Mortensen U.H."/>
            <person name="De vries R.P."/>
            <person name="Baker S.E."/>
            <person name="Andersen M.R."/>
        </authorList>
    </citation>
    <scope>NUCLEOTIDE SEQUENCE [LARGE SCALE GENOMIC DNA]</scope>
    <source>
        <strain evidence="7 8">CBS 600.67</strain>
    </source>
</reference>
<feature type="transmembrane region" description="Helical" evidence="5">
    <location>
        <begin position="399"/>
        <end position="419"/>
    </location>
</feature>
<feature type="transmembrane region" description="Helical" evidence="5">
    <location>
        <begin position="104"/>
        <end position="126"/>
    </location>
</feature>
<feature type="transmembrane region" description="Helical" evidence="5">
    <location>
        <begin position="331"/>
        <end position="358"/>
    </location>
</feature>
<feature type="transmembrane region" description="Helical" evidence="5">
    <location>
        <begin position="133"/>
        <end position="157"/>
    </location>
</feature>
<evidence type="ECO:0000256" key="4">
    <source>
        <dbReference type="ARBA" id="ARBA00023136"/>
    </source>
</evidence>
<sequence>MPLVHKWVIVLIVCTGSACVTCASSIYTTTYEQMNAEFGTTTLISTVGLSSFVFGIGLGPLLTGPLSEHYGRRPIYLVSWALFIIWTIPSAVAQNIETLILARFFQGFVGGTFLSVAGGTVGDIFAKDEIQKPMALVSSAPFIGPSSGPVLGGFINYHAHWRWTYYILIIWSAVLLLAIVLFAPETRFPARVRDEAPKKSNRHPATRSLALSLLRPFQMLFLEPMCLCLDLYSAVLLGILYLFFGAFPLVFKTNHDMNLWQVGLTFLGIITGMLLAAASNPLWNSIRQRLMDKCEADRNSEPEYRLPPAILGAVFIPVGLFWFGWTTYSTVHWIAPVIGSAVFGCGVLLVFTGVFTFLVDAYPNYAASALAANGFVRCSFAAAFPLFGNQMYEKLGYQWATSVLAFITLAMMPFPLLFLRYGKVLRKRSKFAVET</sequence>
<evidence type="ECO:0000256" key="3">
    <source>
        <dbReference type="ARBA" id="ARBA00022989"/>
    </source>
</evidence>
<organism evidence="7 8">
    <name type="scientific">Aspergillus cavernicola</name>
    <dbReference type="NCBI Taxonomy" id="176166"/>
    <lineage>
        <taxon>Eukaryota</taxon>
        <taxon>Fungi</taxon>
        <taxon>Dikarya</taxon>
        <taxon>Ascomycota</taxon>
        <taxon>Pezizomycotina</taxon>
        <taxon>Eurotiomycetes</taxon>
        <taxon>Eurotiomycetidae</taxon>
        <taxon>Eurotiales</taxon>
        <taxon>Aspergillaceae</taxon>
        <taxon>Aspergillus</taxon>
        <taxon>Aspergillus subgen. Nidulantes</taxon>
    </lineage>
</organism>
<dbReference type="EMBL" id="JBFXLS010000083">
    <property type="protein sequence ID" value="KAL2818512.1"/>
    <property type="molecule type" value="Genomic_DNA"/>
</dbReference>
<evidence type="ECO:0000256" key="5">
    <source>
        <dbReference type="SAM" id="Phobius"/>
    </source>
</evidence>
<gene>
    <name evidence="7" type="ORF">BDW59DRAFT_181894</name>
</gene>
<protein>
    <submittedName>
        <fullName evidence="7">Major facilitator superfamily domain-containing protein</fullName>
    </submittedName>
</protein>
<dbReference type="Pfam" id="PF07690">
    <property type="entry name" value="MFS_1"/>
    <property type="match status" value="1"/>
</dbReference>
<name>A0ABR4HSP3_9EURO</name>
<dbReference type="PANTHER" id="PTHR23502:SF7">
    <property type="entry name" value="DRUG_PROTON ANTIPORTER YHK8-RELATED"/>
    <property type="match status" value="1"/>
</dbReference>
<feature type="transmembrane region" description="Helical" evidence="5">
    <location>
        <begin position="365"/>
        <end position="387"/>
    </location>
</feature>
<accession>A0ABR4HSP3</accession>
<feature type="transmembrane region" description="Helical" evidence="5">
    <location>
        <begin position="7"/>
        <end position="27"/>
    </location>
</feature>
<dbReference type="PROSITE" id="PS50850">
    <property type="entry name" value="MFS"/>
    <property type="match status" value="1"/>
</dbReference>
<feature type="transmembrane region" description="Helical" evidence="5">
    <location>
        <begin position="163"/>
        <end position="183"/>
    </location>
</feature>
<evidence type="ECO:0000313" key="8">
    <source>
        <dbReference type="Proteomes" id="UP001610335"/>
    </source>
</evidence>
<keyword evidence="8" id="KW-1185">Reference proteome</keyword>
<feature type="transmembrane region" description="Helical" evidence="5">
    <location>
        <begin position="225"/>
        <end position="247"/>
    </location>
</feature>
<evidence type="ECO:0000313" key="7">
    <source>
        <dbReference type="EMBL" id="KAL2818512.1"/>
    </source>
</evidence>
<evidence type="ECO:0000259" key="6">
    <source>
        <dbReference type="PROSITE" id="PS50850"/>
    </source>
</evidence>
<feature type="transmembrane region" description="Helical" evidence="5">
    <location>
        <begin position="39"/>
        <end position="62"/>
    </location>
</feature>
<dbReference type="PANTHER" id="PTHR23502">
    <property type="entry name" value="MAJOR FACILITATOR SUPERFAMILY"/>
    <property type="match status" value="1"/>
</dbReference>
<dbReference type="SUPFAM" id="SSF103473">
    <property type="entry name" value="MFS general substrate transporter"/>
    <property type="match status" value="1"/>
</dbReference>
<dbReference type="CDD" id="cd17323">
    <property type="entry name" value="MFS_Tpo1_MDR_like"/>
    <property type="match status" value="1"/>
</dbReference>
<dbReference type="InterPro" id="IPR005829">
    <property type="entry name" value="Sugar_transporter_CS"/>
</dbReference>
<comment type="subcellular location">
    <subcellularLocation>
        <location evidence="1">Membrane</location>
        <topology evidence="1">Multi-pass membrane protein</topology>
    </subcellularLocation>
</comment>
<evidence type="ECO:0000256" key="1">
    <source>
        <dbReference type="ARBA" id="ARBA00004141"/>
    </source>
</evidence>
<comment type="caution">
    <text evidence="7">The sequence shown here is derived from an EMBL/GenBank/DDBJ whole genome shotgun (WGS) entry which is preliminary data.</text>
</comment>
<evidence type="ECO:0000256" key="2">
    <source>
        <dbReference type="ARBA" id="ARBA00022692"/>
    </source>
</evidence>
<feature type="transmembrane region" description="Helical" evidence="5">
    <location>
        <begin position="304"/>
        <end position="325"/>
    </location>
</feature>
<dbReference type="Gene3D" id="1.20.1250.20">
    <property type="entry name" value="MFS general substrate transporter like domains"/>
    <property type="match status" value="1"/>
</dbReference>
<feature type="domain" description="Major facilitator superfamily (MFS) profile" evidence="6">
    <location>
        <begin position="9"/>
        <end position="423"/>
    </location>
</feature>
<keyword evidence="4 5" id="KW-0472">Membrane</keyword>
<dbReference type="InterPro" id="IPR020846">
    <property type="entry name" value="MFS_dom"/>
</dbReference>
<dbReference type="Proteomes" id="UP001610335">
    <property type="component" value="Unassembled WGS sequence"/>
</dbReference>
<feature type="transmembrane region" description="Helical" evidence="5">
    <location>
        <begin position="74"/>
        <end position="92"/>
    </location>
</feature>
<dbReference type="PROSITE" id="PS00216">
    <property type="entry name" value="SUGAR_TRANSPORT_1"/>
    <property type="match status" value="1"/>
</dbReference>
<keyword evidence="3 5" id="KW-1133">Transmembrane helix</keyword>
<dbReference type="PROSITE" id="PS51257">
    <property type="entry name" value="PROKAR_LIPOPROTEIN"/>
    <property type="match status" value="1"/>
</dbReference>
<feature type="transmembrane region" description="Helical" evidence="5">
    <location>
        <begin position="259"/>
        <end position="283"/>
    </location>
</feature>
<dbReference type="InterPro" id="IPR036259">
    <property type="entry name" value="MFS_trans_sf"/>
</dbReference>
<proteinExistence type="predicted"/>